<evidence type="ECO:0008006" key="3">
    <source>
        <dbReference type="Google" id="ProtNLM"/>
    </source>
</evidence>
<feature type="non-terminal residue" evidence="1">
    <location>
        <position position="237"/>
    </location>
</feature>
<evidence type="ECO:0000313" key="1">
    <source>
        <dbReference type="EMBL" id="CAK0899357.1"/>
    </source>
</evidence>
<keyword evidence="2" id="KW-1185">Reference proteome</keyword>
<gene>
    <name evidence="1" type="ORF">PCOR1329_LOCUS76883</name>
</gene>
<accession>A0ABN9XHY7</accession>
<proteinExistence type="predicted"/>
<evidence type="ECO:0000313" key="2">
    <source>
        <dbReference type="Proteomes" id="UP001189429"/>
    </source>
</evidence>
<organism evidence="1 2">
    <name type="scientific">Prorocentrum cordatum</name>
    <dbReference type="NCBI Taxonomy" id="2364126"/>
    <lineage>
        <taxon>Eukaryota</taxon>
        <taxon>Sar</taxon>
        <taxon>Alveolata</taxon>
        <taxon>Dinophyceae</taxon>
        <taxon>Prorocentrales</taxon>
        <taxon>Prorocentraceae</taxon>
        <taxon>Prorocentrum</taxon>
    </lineage>
</organism>
<reference evidence="1" key="1">
    <citation type="submission" date="2023-10" db="EMBL/GenBank/DDBJ databases">
        <authorList>
            <person name="Chen Y."/>
            <person name="Shah S."/>
            <person name="Dougan E. K."/>
            <person name="Thang M."/>
            <person name="Chan C."/>
        </authorList>
    </citation>
    <scope>NUCLEOTIDE SEQUENCE [LARGE SCALE GENOMIC DNA]</scope>
</reference>
<dbReference type="Proteomes" id="UP001189429">
    <property type="component" value="Unassembled WGS sequence"/>
</dbReference>
<name>A0ABN9XHY7_9DINO</name>
<comment type="caution">
    <text evidence="1">The sequence shown here is derived from an EMBL/GenBank/DDBJ whole genome shotgun (WGS) entry which is preliminary data.</text>
</comment>
<protein>
    <recommendedName>
        <fullName evidence="3">MULE transposase domain-containing protein</fullName>
    </recommendedName>
</protein>
<dbReference type="EMBL" id="CAUYUJ010020591">
    <property type="protein sequence ID" value="CAK0899357.1"/>
    <property type="molecule type" value="Genomic_DNA"/>
</dbReference>
<sequence length="237" mass="26413">MFRIAKASYDSDQMCGASGDKYPQGAAALARRQASNGMPKRAHTHLDEHMVLVSEEGGPRYCSQPELCRMFVRRIGDCYSRREFYNQLYEDALLSDGRVERVMDATFQRSELECENNSEFQWVPTDGTSKPACTLVGQASYRATRCVREDQAVPVDDQLHVVFTMRGWTGAVLLAMPIQTEKTENARCALSLAFPASKLAQVQYLVTDDPSAKLLDGLREVCGNLKTIALDCCHLAT</sequence>